<keyword evidence="1" id="KW-0407">Ion channel</keyword>
<protein>
    <recommendedName>
        <fullName evidence="1">Small-conductance mechanosensitive channel</fullName>
    </recommendedName>
</protein>
<sequence length="199" mass="21795">MDLATIWVTFTSWAGAYSWQVIVTLAIVGLYFLIDRLTIPVLSRSADNARLTESSGDRAVGLARLLTGTLCALAMMVVWGVQFGSVLVFAGTALTLLGVALFASWSILSNITAYFVILLHPTFRRGTFIRVLDADNYAEGYIADLGLFNLKLITENREAIVYPNNLLLGRPCVINPRDRLRGVGKLPPLPPLDVVPNNE</sequence>
<feature type="transmembrane region" description="Helical" evidence="1">
    <location>
        <begin position="96"/>
        <end position="119"/>
    </location>
</feature>
<evidence type="ECO:0000256" key="1">
    <source>
        <dbReference type="RuleBase" id="RU369025"/>
    </source>
</evidence>
<dbReference type="EMBL" id="CP136864">
    <property type="protein sequence ID" value="WOJ92465.1"/>
    <property type="molecule type" value="Genomic_DNA"/>
</dbReference>
<dbReference type="InterPro" id="IPR010920">
    <property type="entry name" value="LSM_dom_sf"/>
</dbReference>
<reference evidence="3 4" key="1">
    <citation type="submission" date="2023-10" db="EMBL/GenBank/DDBJ databases">
        <title>Two novel species belonging to the OM43/NOR5 clade.</title>
        <authorList>
            <person name="Park M."/>
        </authorList>
    </citation>
    <scope>NUCLEOTIDE SEQUENCE [LARGE SCALE GENOMIC DNA]</scope>
    <source>
        <strain evidence="3 4">IMCC43200</strain>
    </source>
</reference>
<name>A0ABZ0I023_9GAMM</name>
<dbReference type="PANTHER" id="PTHR30221">
    <property type="entry name" value="SMALL-CONDUCTANCE MECHANOSENSITIVE CHANNEL"/>
    <property type="match status" value="1"/>
</dbReference>
<organism evidence="3 4">
    <name type="scientific">Congregibacter variabilis</name>
    <dbReference type="NCBI Taxonomy" id="3081200"/>
    <lineage>
        <taxon>Bacteria</taxon>
        <taxon>Pseudomonadati</taxon>
        <taxon>Pseudomonadota</taxon>
        <taxon>Gammaproteobacteria</taxon>
        <taxon>Cellvibrionales</taxon>
        <taxon>Halieaceae</taxon>
        <taxon>Congregibacter</taxon>
    </lineage>
</organism>
<feature type="transmembrane region" description="Helical" evidence="1">
    <location>
        <begin position="16"/>
        <end position="34"/>
    </location>
</feature>
<dbReference type="Proteomes" id="UP001626537">
    <property type="component" value="Chromosome"/>
</dbReference>
<feature type="domain" description="Mechanosensitive ion channel MscS" evidence="2">
    <location>
        <begin position="107"/>
        <end position="168"/>
    </location>
</feature>
<keyword evidence="1" id="KW-0472">Membrane</keyword>
<feature type="transmembrane region" description="Helical" evidence="1">
    <location>
        <begin position="65"/>
        <end position="90"/>
    </location>
</feature>
<accession>A0ABZ0I023</accession>
<keyword evidence="1" id="KW-1133">Transmembrane helix</keyword>
<keyword evidence="1" id="KW-0812">Transmembrane</keyword>
<dbReference type="Pfam" id="PF00924">
    <property type="entry name" value="MS_channel_2nd"/>
    <property type="match status" value="1"/>
</dbReference>
<comment type="subcellular location">
    <subcellularLocation>
        <location evidence="1">Cell inner membrane</location>
        <topology evidence="1">Multi-pass membrane protein</topology>
    </subcellularLocation>
</comment>
<dbReference type="PANTHER" id="PTHR30221:SF8">
    <property type="entry name" value="SMALL-CONDUCTANCE MECHANOSENSITIVE CHANNEL"/>
    <property type="match status" value="1"/>
</dbReference>
<dbReference type="InterPro" id="IPR006685">
    <property type="entry name" value="MscS_channel_2nd"/>
</dbReference>
<keyword evidence="4" id="KW-1185">Reference proteome</keyword>
<gene>
    <name evidence="3" type="ORF">R0135_11800</name>
</gene>
<comment type="function">
    <text evidence="1">Mechanosensitive channel that participates in the regulation of osmotic pressure changes within the cell, opening in response to stretch forces in the membrane lipid bilayer, without the need for other proteins. Contributes to normal resistance to hypoosmotic shock. Forms an ion channel of 1.0 nanosiemens conductance with a slight preference for anions.</text>
</comment>
<comment type="caution">
    <text evidence="1">Lacks conserved residue(s) required for the propagation of feature annotation.</text>
</comment>
<comment type="subunit">
    <text evidence="1">Homoheptamer.</text>
</comment>
<evidence type="ECO:0000259" key="2">
    <source>
        <dbReference type="Pfam" id="PF00924"/>
    </source>
</evidence>
<dbReference type="RefSeq" id="WP_407347062.1">
    <property type="nucleotide sequence ID" value="NZ_CP136864.1"/>
</dbReference>
<proteinExistence type="inferred from homology"/>
<dbReference type="Gene3D" id="1.10.287.1260">
    <property type="match status" value="1"/>
</dbReference>
<keyword evidence="1" id="KW-0406">Ion transport</keyword>
<dbReference type="SUPFAM" id="SSF50182">
    <property type="entry name" value="Sm-like ribonucleoproteins"/>
    <property type="match status" value="1"/>
</dbReference>
<evidence type="ECO:0000313" key="4">
    <source>
        <dbReference type="Proteomes" id="UP001626537"/>
    </source>
</evidence>
<dbReference type="InterPro" id="IPR045275">
    <property type="entry name" value="MscS_archaea/bacteria_type"/>
</dbReference>
<evidence type="ECO:0000313" key="3">
    <source>
        <dbReference type="EMBL" id="WOJ92465.1"/>
    </source>
</evidence>
<comment type="similarity">
    <text evidence="1">Belongs to the MscS (TC 1.A.23) family.</text>
</comment>
<keyword evidence="1" id="KW-0997">Cell inner membrane</keyword>
<keyword evidence="1" id="KW-0813">Transport</keyword>
<keyword evidence="1" id="KW-1003">Cell membrane</keyword>